<keyword evidence="3" id="KW-0285">Flavoprotein</keyword>
<keyword evidence="4" id="KW-0274">FAD</keyword>
<feature type="non-terminal residue" evidence="7">
    <location>
        <position position="1"/>
    </location>
</feature>
<gene>
    <name evidence="7" type="ORF">IE81DRAFT_295788</name>
</gene>
<organism evidence="7 8">
    <name type="scientific">Ceraceosorus guamensis</name>
    <dbReference type="NCBI Taxonomy" id="1522189"/>
    <lineage>
        <taxon>Eukaryota</taxon>
        <taxon>Fungi</taxon>
        <taxon>Dikarya</taxon>
        <taxon>Basidiomycota</taxon>
        <taxon>Ustilaginomycotina</taxon>
        <taxon>Exobasidiomycetes</taxon>
        <taxon>Ceraceosorales</taxon>
        <taxon>Ceraceosoraceae</taxon>
        <taxon>Ceraceosorus</taxon>
    </lineage>
</organism>
<feature type="domain" description="Glucose-methanol-choline oxidoreductase C-terminal" evidence="6">
    <location>
        <begin position="5"/>
        <end position="59"/>
    </location>
</feature>
<evidence type="ECO:0000256" key="4">
    <source>
        <dbReference type="ARBA" id="ARBA00022827"/>
    </source>
</evidence>
<dbReference type="RefSeq" id="XP_025365957.1">
    <property type="nucleotide sequence ID" value="XM_025512108.1"/>
</dbReference>
<keyword evidence="5" id="KW-0560">Oxidoreductase</keyword>
<dbReference type="InterPro" id="IPR012132">
    <property type="entry name" value="GMC_OxRdtase"/>
</dbReference>
<dbReference type="PANTHER" id="PTHR11552">
    <property type="entry name" value="GLUCOSE-METHANOL-CHOLINE GMC OXIDOREDUCTASE"/>
    <property type="match status" value="1"/>
</dbReference>
<dbReference type="OrthoDB" id="269227at2759"/>
<evidence type="ECO:0000259" key="6">
    <source>
        <dbReference type="Pfam" id="PF05199"/>
    </source>
</evidence>
<evidence type="ECO:0000256" key="3">
    <source>
        <dbReference type="ARBA" id="ARBA00022630"/>
    </source>
</evidence>
<evidence type="ECO:0000256" key="2">
    <source>
        <dbReference type="ARBA" id="ARBA00010790"/>
    </source>
</evidence>
<dbReference type="Pfam" id="PF05199">
    <property type="entry name" value="GMC_oxred_C"/>
    <property type="match status" value="1"/>
</dbReference>
<evidence type="ECO:0000313" key="8">
    <source>
        <dbReference type="Proteomes" id="UP000245783"/>
    </source>
</evidence>
<sequence>PRAGSDHPVGTTPMMSRSLGGVLDENLLVHGTKNVSVVDASMLPLLMSAHPQSIIYGVAELAADLIKIRHA</sequence>
<accession>A0A316VMM4</accession>
<dbReference type="InterPro" id="IPR007867">
    <property type="entry name" value="GMC_OxRtase_C"/>
</dbReference>
<dbReference type="Gene3D" id="3.30.560.10">
    <property type="entry name" value="Glucose Oxidase, domain 3"/>
    <property type="match status" value="1"/>
</dbReference>
<dbReference type="EMBL" id="KZ819536">
    <property type="protein sequence ID" value="PWN38797.1"/>
    <property type="molecule type" value="Genomic_DNA"/>
</dbReference>
<reference evidence="7 8" key="1">
    <citation type="journal article" date="2018" name="Mol. Biol. Evol.">
        <title>Broad Genomic Sampling Reveals a Smut Pathogenic Ancestry of the Fungal Clade Ustilaginomycotina.</title>
        <authorList>
            <person name="Kijpornyongpan T."/>
            <person name="Mondo S.J."/>
            <person name="Barry K."/>
            <person name="Sandor L."/>
            <person name="Lee J."/>
            <person name="Lipzen A."/>
            <person name="Pangilinan J."/>
            <person name="LaButti K."/>
            <person name="Hainaut M."/>
            <person name="Henrissat B."/>
            <person name="Grigoriev I.V."/>
            <person name="Spatafora J.W."/>
            <person name="Aime M.C."/>
        </authorList>
    </citation>
    <scope>NUCLEOTIDE SEQUENCE [LARGE SCALE GENOMIC DNA]</scope>
    <source>
        <strain evidence="7 8">MCA 4658</strain>
    </source>
</reference>
<evidence type="ECO:0000256" key="1">
    <source>
        <dbReference type="ARBA" id="ARBA00001974"/>
    </source>
</evidence>
<name>A0A316VMM4_9BASI</name>
<dbReference type="InterPro" id="IPR036188">
    <property type="entry name" value="FAD/NAD-bd_sf"/>
</dbReference>
<comment type="similarity">
    <text evidence="2">Belongs to the GMC oxidoreductase family.</text>
</comment>
<dbReference type="PANTHER" id="PTHR11552:SF201">
    <property type="entry name" value="GLUCOSE-METHANOL-CHOLINE OXIDOREDUCTASE N-TERMINAL DOMAIN-CONTAINING PROTEIN"/>
    <property type="match status" value="1"/>
</dbReference>
<dbReference type="Gene3D" id="3.50.50.60">
    <property type="entry name" value="FAD/NAD(P)-binding domain"/>
    <property type="match status" value="1"/>
</dbReference>
<dbReference type="GO" id="GO:0016614">
    <property type="term" value="F:oxidoreductase activity, acting on CH-OH group of donors"/>
    <property type="evidence" value="ECO:0007669"/>
    <property type="project" value="InterPro"/>
</dbReference>
<dbReference type="SUPFAM" id="SSF51905">
    <property type="entry name" value="FAD/NAD(P)-binding domain"/>
    <property type="match status" value="1"/>
</dbReference>
<dbReference type="GO" id="GO:0050660">
    <property type="term" value="F:flavin adenine dinucleotide binding"/>
    <property type="evidence" value="ECO:0007669"/>
    <property type="project" value="InterPro"/>
</dbReference>
<proteinExistence type="inferred from homology"/>
<protein>
    <recommendedName>
        <fullName evidence="6">Glucose-methanol-choline oxidoreductase C-terminal domain-containing protein</fullName>
    </recommendedName>
</protein>
<evidence type="ECO:0000313" key="7">
    <source>
        <dbReference type="EMBL" id="PWN38797.1"/>
    </source>
</evidence>
<dbReference type="InParanoid" id="A0A316VMM4"/>
<dbReference type="Proteomes" id="UP000245783">
    <property type="component" value="Unassembled WGS sequence"/>
</dbReference>
<evidence type="ECO:0000256" key="5">
    <source>
        <dbReference type="ARBA" id="ARBA00023002"/>
    </source>
</evidence>
<keyword evidence="8" id="KW-1185">Reference proteome</keyword>
<comment type="cofactor">
    <cofactor evidence="1">
        <name>FAD</name>
        <dbReference type="ChEBI" id="CHEBI:57692"/>
    </cofactor>
</comment>
<dbReference type="GeneID" id="37033978"/>
<dbReference type="AlphaFoldDB" id="A0A316VMM4"/>
<dbReference type="STRING" id="1522189.A0A316VMM4"/>